<dbReference type="Pfam" id="PF07690">
    <property type="entry name" value="MFS_1"/>
    <property type="match status" value="1"/>
</dbReference>
<evidence type="ECO:0000256" key="4">
    <source>
        <dbReference type="ARBA" id="ARBA00022692"/>
    </source>
</evidence>
<evidence type="ECO:0000313" key="9">
    <source>
        <dbReference type="Proteomes" id="UP000249590"/>
    </source>
</evidence>
<organism evidence="8 9">
    <name type="scientific">Acuticoccus sediminis</name>
    <dbReference type="NCBI Taxonomy" id="2184697"/>
    <lineage>
        <taxon>Bacteria</taxon>
        <taxon>Pseudomonadati</taxon>
        <taxon>Pseudomonadota</taxon>
        <taxon>Alphaproteobacteria</taxon>
        <taxon>Hyphomicrobiales</taxon>
        <taxon>Amorphaceae</taxon>
        <taxon>Acuticoccus</taxon>
    </lineage>
</organism>
<proteinExistence type="predicted"/>
<dbReference type="OrthoDB" id="9764259at2"/>
<feature type="transmembrane region" description="Helical" evidence="7">
    <location>
        <begin position="278"/>
        <end position="297"/>
    </location>
</feature>
<dbReference type="SUPFAM" id="SSF103473">
    <property type="entry name" value="MFS general substrate transporter"/>
    <property type="match status" value="1"/>
</dbReference>
<comment type="caution">
    <text evidence="8">The sequence shown here is derived from an EMBL/GenBank/DDBJ whole genome shotgun (WGS) entry which is preliminary data.</text>
</comment>
<dbReference type="RefSeq" id="WP_146620085.1">
    <property type="nucleotide sequence ID" value="NZ_QHHQ01000006.1"/>
</dbReference>
<dbReference type="Proteomes" id="UP000249590">
    <property type="component" value="Unassembled WGS sequence"/>
</dbReference>
<evidence type="ECO:0000313" key="8">
    <source>
        <dbReference type="EMBL" id="RAH98964.1"/>
    </source>
</evidence>
<dbReference type="EMBL" id="QHHQ01000006">
    <property type="protein sequence ID" value="RAH98964.1"/>
    <property type="molecule type" value="Genomic_DNA"/>
</dbReference>
<accession>A0A8B2NMD0</accession>
<dbReference type="Gene3D" id="1.20.1250.20">
    <property type="entry name" value="MFS general substrate transporter like domains"/>
    <property type="match status" value="1"/>
</dbReference>
<sequence>MTSSPCMTVPSRGAAGTGAAPASILTSAAAAPSVSAVAGTAPRAGRATLGFHAAVLGTYFAAAVAPTPLYVLYREAFALSAGLLTVVFTVYAFTLLGALLFMGSLSDRFGRRPVIFAALLLQATAMLIFLRADGLAALLVGRTIQGFATGIAVSSLGAALVDCDRRLGAQVNGLAPLLGMALGGFGSSVLVTYAPEPLHLVYGVILALCLAEAALTFVFPETNAERVATPVSLVPRIRIPEAARTAMLRITPLNVGHWALCGFAMSLMPGVVARATGIHSPLLGGAIVASVFLPAAFSSHVLRGVAPHAIVRFAAPLSMLGIALVVTGVHLGAPALVVGGLMVLGLGLGGNFLAIMRTLVPLAAAHERSEMMAAYFLQCYLAMSIPVLVAGFAARSVGLAATVDGLGAICVLLIAAGGVAVVGGAQQARLAGERA</sequence>
<feature type="transmembrane region" description="Helical" evidence="7">
    <location>
        <begin position="309"/>
        <end position="329"/>
    </location>
</feature>
<keyword evidence="9" id="KW-1185">Reference proteome</keyword>
<dbReference type="AlphaFoldDB" id="A0A8B2NMD0"/>
<feature type="transmembrane region" description="Helical" evidence="7">
    <location>
        <begin position="144"/>
        <end position="161"/>
    </location>
</feature>
<dbReference type="GO" id="GO:0005886">
    <property type="term" value="C:plasma membrane"/>
    <property type="evidence" value="ECO:0007669"/>
    <property type="project" value="UniProtKB-SubCell"/>
</dbReference>
<dbReference type="PANTHER" id="PTHR23517:SF13">
    <property type="entry name" value="MAJOR FACILITATOR SUPERFAMILY MFS_1"/>
    <property type="match status" value="1"/>
</dbReference>
<comment type="subcellular location">
    <subcellularLocation>
        <location evidence="1">Cell membrane</location>
        <topology evidence="1">Multi-pass membrane protein</topology>
    </subcellularLocation>
</comment>
<feature type="transmembrane region" description="Helical" evidence="7">
    <location>
        <begin position="49"/>
        <end position="71"/>
    </location>
</feature>
<dbReference type="InterPro" id="IPR050171">
    <property type="entry name" value="MFS_Transporters"/>
</dbReference>
<evidence type="ECO:0000256" key="5">
    <source>
        <dbReference type="ARBA" id="ARBA00022989"/>
    </source>
</evidence>
<keyword evidence="2" id="KW-0813">Transport</keyword>
<feature type="transmembrane region" description="Helical" evidence="7">
    <location>
        <begin position="200"/>
        <end position="219"/>
    </location>
</feature>
<feature type="transmembrane region" description="Helical" evidence="7">
    <location>
        <begin position="406"/>
        <end position="425"/>
    </location>
</feature>
<evidence type="ECO:0000256" key="7">
    <source>
        <dbReference type="SAM" id="Phobius"/>
    </source>
</evidence>
<keyword evidence="5 7" id="KW-1133">Transmembrane helix</keyword>
<evidence type="ECO:0000256" key="2">
    <source>
        <dbReference type="ARBA" id="ARBA00022448"/>
    </source>
</evidence>
<feature type="transmembrane region" description="Helical" evidence="7">
    <location>
        <begin position="173"/>
        <end position="194"/>
    </location>
</feature>
<feature type="transmembrane region" description="Helical" evidence="7">
    <location>
        <begin position="372"/>
        <end position="394"/>
    </location>
</feature>
<protein>
    <submittedName>
        <fullName evidence="8">MFS transporter</fullName>
    </submittedName>
</protein>
<evidence type="ECO:0000256" key="6">
    <source>
        <dbReference type="ARBA" id="ARBA00023136"/>
    </source>
</evidence>
<dbReference type="PANTHER" id="PTHR23517">
    <property type="entry name" value="RESISTANCE PROTEIN MDTM, PUTATIVE-RELATED-RELATED"/>
    <property type="match status" value="1"/>
</dbReference>
<dbReference type="GO" id="GO:0022857">
    <property type="term" value="F:transmembrane transporter activity"/>
    <property type="evidence" value="ECO:0007669"/>
    <property type="project" value="InterPro"/>
</dbReference>
<gene>
    <name evidence="8" type="ORF">DLJ53_25385</name>
</gene>
<feature type="transmembrane region" description="Helical" evidence="7">
    <location>
        <begin position="253"/>
        <end position="272"/>
    </location>
</feature>
<reference evidence="8 9" key="1">
    <citation type="submission" date="2018-05" db="EMBL/GenBank/DDBJ databases">
        <title>Acuticoccus sediminis sp. nov., isolated from deep-sea sediment of Indian Ocean.</title>
        <authorList>
            <person name="Liu X."/>
            <person name="Lai Q."/>
            <person name="Du Y."/>
            <person name="Sun F."/>
            <person name="Zhang X."/>
            <person name="Wang S."/>
            <person name="Shao Z."/>
        </authorList>
    </citation>
    <scope>NUCLEOTIDE SEQUENCE [LARGE SCALE GENOMIC DNA]</scope>
    <source>
        <strain evidence="8 9">PTG4-2</strain>
    </source>
</reference>
<dbReference type="InterPro" id="IPR011701">
    <property type="entry name" value="MFS"/>
</dbReference>
<evidence type="ECO:0000256" key="3">
    <source>
        <dbReference type="ARBA" id="ARBA00022475"/>
    </source>
</evidence>
<dbReference type="InterPro" id="IPR036259">
    <property type="entry name" value="MFS_trans_sf"/>
</dbReference>
<keyword evidence="6 7" id="KW-0472">Membrane</keyword>
<keyword evidence="3" id="KW-1003">Cell membrane</keyword>
<feature type="transmembrane region" description="Helical" evidence="7">
    <location>
        <begin position="114"/>
        <end position="132"/>
    </location>
</feature>
<feature type="transmembrane region" description="Helical" evidence="7">
    <location>
        <begin position="335"/>
        <end position="360"/>
    </location>
</feature>
<name>A0A8B2NMD0_9HYPH</name>
<keyword evidence="4 7" id="KW-0812">Transmembrane</keyword>
<evidence type="ECO:0000256" key="1">
    <source>
        <dbReference type="ARBA" id="ARBA00004651"/>
    </source>
</evidence>
<feature type="transmembrane region" description="Helical" evidence="7">
    <location>
        <begin position="77"/>
        <end position="102"/>
    </location>
</feature>